<evidence type="ECO:0000313" key="4">
    <source>
        <dbReference type="Proteomes" id="UP000252893"/>
    </source>
</evidence>
<keyword evidence="1" id="KW-0812">Transmembrane</keyword>
<organism evidence="3 4">
    <name type="scientific">Pseudochrobactrum asaccharolyticum</name>
    <dbReference type="NCBI Taxonomy" id="354351"/>
    <lineage>
        <taxon>Bacteria</taxon>
        <taxon>Pseudomonadati</taxon>
        <taxon>Pseudomonadota</taxon>
        <taxon>Alphaproteobacteria</taxon>
        <taxon>Hyphomicrobiales</taxon>
        <taxon>Brucellaceae</taxon>
        <taxon>Pseudochrobactrum</taxon>
    </lineage>
</organism>
<feature type="transmembrane region" description="Helical" evidence="1">
    <location>
        <begin position="38"/>
        <end position="71"/>
    </location>
</feature>
<dbReference type="Proteomes" id="UP000252893">
    <property type="component" value="Unassembled WGS sequence"/>
</dbReference>
<keyword evidence="4" id="KW-1185">Reference proteome</keyword>
<evidence type="ECO:0000313" key="3">
    <source>
        <dbReference type="EMBL" id="RBO93402.1"/>
    </source>
</evidence>
<dbReference type="AlphaFoldDB" id="A0A366DTI9"/>
<protein>
    <submittedName>
        <fullName evidence="3">Aa3 type cytochrome c oxidase subunit IV</fullName>
    </submittedName>
</protein>
<dbReference type="EMBL" id="QNRH01000005">
    <property type="protein sequence ID" value="RBO93402.1"/>
    <property type="molecule type" value="Genomic_DNA"/>
</dbReference>
<dbReference type="Pfam" id="PF07835">
    <property type="entry name" value="COX4_pro_2"/>
    <property type="match status" value="1"/>
</dbReference>
<proteinExistence type="predicted"/>
<dbReference type="OrthoDB" id="9812071at2"/>
<dbReference type="SUPFAM" id="SSF81469">
    <property type="entry name" value="Bacterial aa3 type cytochrome c oxidase subunit IV"/>
    <property type="match status" value="1"/>
</dbReference>
<keyword evidence="1" id="KW-0472">Membrane</keyword>
<accession>A0A366DTI9</accession>
<keyword evidence="1" id="KW-1133">Transmembrane helix</keyword>
<feature type="domain" description="Cytochrome c oxidase subunit IV bacterial aa3 type" evidence="2">
    <location>
        <begin position="6"/>
        <end position="49"/>
    </location>
</feature>
<evidence type="ECO:0000259" key="2">
    <source>
        <dbReference type="Pfam" id="PF07835"/>
    </source>
</evidence>
<evidence type="ECO:0000256" key="1">
    <source>
        <dbReference type="SAM" id="Phobius"/>
    </source>
</evidence>
<sequence>MAEIQHGPAELGAQMDYPEHERTYHGFTFLVKWGTTVLVALMASMAFAFFAAGWFSGIILFALIMAAAVFLM</sequence>
<reference evidence="3 4" key="1">
    <citation type="submission" date="2018-06" db="EMBL/GenBank/DDBJ databases">
        <title>Genomic Encyclopedia of Type Strains, Phase IV (KMG-IV): sequencing the most valuable type-strain genomes for metagenomic binning, comparative biology and taxonomic classification.</title>
        <authorList>
            <person name="Goeker M."/>
        </authorList>
    </citation>
    <scope>NUCLEOTIDE SEQUENCE [LARGE SCALE GENOMIC DNA]</scope>
    <source>
        <strain evidence="3 4">DSM 25619</strain>
    </source>
</reference>
<gene>
    <name evidence="3" type="ORF">DFR47_105119</name>
</gene>
<name>A0A366DTI9_9HYPH</name>
<dbReference type="InterPro" id="IPR036596">
    <property type="entry name" value="Cyt-C_aa3_sf"/>
</dbReference>
<dbReference type="RefSeq" id="WP_113945125.1">
    <property type="nucleotide sequence ID" value="NZ_JBHEEG010000006.1"/>
</dbReference>
<comment type="caution">
    <text evidence="3">The sequence shown here is derived from an EMBL/GenBank/DDBJ whole genome shotgun (WGS) entry which is preliminary data.</text>
</comment>
<dbReference type="InterPro" id="IPR012422">
    <property type="entry name" value="Cyt_c_oxidase_su4_bac-aa3"/>
</dbReference>
<dbReference type="Gene3D" id="1.20.5.160">
    <property type="entry name" value="Bacterial aa3 type cytochrome c oxidase subunit IV"/>
    <property type="match status" value="1"/>
</dbReference>